<dbReference type="Pfam" id="PF00455">
    <property type="entry name" value="DeoRC"/>
    <property type="match status" value="1"/>
</dbReference>
<dbReference type="InterPro" id="IPR018356">
    <property type="entry name" value="Tscrpt_reg_HTH_DeoR_CS"/>
</dbReference>
<dbReference type="PANTHER" id="PTHR30363:SF8">
    <property type="entry name" value="DEOXYRIBOSE OPERON REPRESSOR"/>
    <property type="match status" value="1"/>
</dbReference>
<keyword evidence="3" id="KW-0804">Transcription</keyword>
<dbReference type="Proteomes" id="UP000234849">
    <property type="component" value="Unassembled WGS sequence"/>
</dbReference>
<organism evidence="5 6">
    <name type="scientific">Mediterraneibacter gnavus</name>
    <name type="common">Ruminococcus gnavus</name>
    <dbReference type="NCBI Taxonomy" id="33038"/>
    <lineage>
        <taxon>Bacteria</taxon>
        <taxon>Bacillati</taxon>
        <taxon>Bacillota</taxon>
        <taxon>Clostridia</taxon>
        <taxon>Lachnospirales</taxon>
        <taxon>Lachnospiraceae</taxon>
        <taxon>Mediterraneibacter</taxon>
    </lineage>
</organism>
<dbReference type="SUPFAM" id="SSF46785">
    <property type="entry name" value="Winged helix' DNA-binding domain"/>
    <property type="match status" value="1"/>
</dbReference>
<keyword evidence="1" id="KW-0805">Transcription regulation</keyword>
<dbReference type="SMART" id="SM00420">
    <property type="entry name" value="HTH_DEOR"/>
    <property type="match status" value="1"/>
</dbReference>
<dbReference type="PROSITE" id="PS51000">
    <property type="entry name" value="HTH_DEOR_2"/>
    <property type="match status" value="1"/>
</dbReference>
<dbReference type="EMBL" id="NIHM01000030">
    <property type="protein sequence ID" value="PLT52548.1"/>
    <property type="molecule type" value="Genomic_DNA"/>
</dbReference>
<evidence type="ECO:0000259" key="4">
    <source>
        <dbReference type="PROSITE" id="PS51000"/>
    </source>
</evidence>
<reference evidence="5 6" key="1">
    <citation type="journal article" date="2017" name="Genome Med.">
        <title>A novel Ruminococcus gnavus clade enriched in inflammatory bowel disease patients.</title>
        <authorList>
            <person name="Hall A.B."/>
            <person name="Yassour M."/>
            <person name="Sauk J."/>
            <person name="Garner A."/>
            <person name="Jiang X."/>
            <person name="Arthur T."/>
            <person name="Lagoudas G.K."/>
            <person name="Vatanen T."/>
            <person name="Fornelos N."/>
            <person name="Wilson R."/>
            <person name="Bertha M."/>
            <person name="Cohen M."/>
            <person name="Garber J."/>
            <person name="Khalili H."/>
            <person name="Gevers D."/>
            <person name="Ananthakrishnan A.N."/>
            <person name="Kugathasan S."/>
            <person name="Lander E.S."/>
            <person name="Blainey P."/>
            <person name="Vlamakis H."/>
            <person name="Xavier R.J."/>
            <person name="Huttenhower C."/>
        </authorList>
    </citation>
    <scope>NUCLEOTIDE SEQUENCE [LARGE SCALE GENOMIC DNA]</scope>
    <source>
        <strain evidence="5 6">RJX1118</strain>
    </source>
</reference>
<gene>
    <name evidence="5" type="ORF">CDL18_14480</name>
</gene>
<dbReference type="InterPro" id="IPR037171">
    <property type="entry name" value="NagB/RpiA_transferase-like"/>
</dbReference>
<protein>
    <submittedName>
        <fullName evidence="5">DeoR family transcriptional regulator</fullName>
    </submittedName>
</protein>
<keyword evidence="2" id="KW-0238">DNA-binding</keyword>
<dbReference type="PANTHER" id="PTHR30363">
    <property type="entry name" value="HTH-TYPE TRANSCRIPTIONAL REGULATOR SRLR-RELATED"/>
    <property type="match status" value="1"/>
</dbReference>
<dbReference type="Pfam" id="PF08220">
    <property type="entry name" value="HTH_DeoR"/>
    <property type="match status" value="1"/>
</dbReference>
<dbReference type="SMART" id="SM01134">
    <property type="entry name" value="DeoRC"/>
    <property type="match status" value="1"/>
</dbReference>
<dbReference type="RefSeq" id="WP_101880285.1">
    <property type="nucleotide sequence ID" value="NZ_JAAIMS010000033.1"/>
</dbReference>
<dbReference type="InterPro" id="IPR050313">
    <property type="entry name" value="Carb_Metab_HTH_regulators"/>
</dbReference>
<proteinExistence type="predicted"/>
<evidence type="ECO:0000313" key="6">
    <source>
        <dbReference type="Proteomes" id="UP000234849"/>
    </source>
</evidence>
<dbReference type="GO" id="GO:0003677">
    <property type="term" value="F:DNA binding"/>
    <property type="evidence" value="ECO:0007669"/>
    <property type="project" value="UniProtKB-KW"/>
</dbReference>
<dbReference type="GO" id="GO:0003700">
    <property type="term" value="F:DNA-binding transcription factor activity"/>
    <property type="evidence" value="ECO:0007669"/>
    <property type="project" value="InterPro"/>
</dbReference>
<accession>A0A2N5NEJ9</accession>
<dbReference type="AlphaFoldDB" id="A0A2N5NEJ9"/>
<evidence type="ECO:0000256" key="1">
    <source>
        <dbReference type="ARBA" id="ARBA00023015"/>
    </source>
</evidence>
<feature type="domain" description="HTH deoR-type" evidence="4">
    <location>
        <begin position="5"/>
        <end position="60"/>
    </location>
</feature>
<evidence type="ECO:0000256" key="2">
    <source>
        <dbReference type="ARBA" id="ARBA00023125"/>
    </source>
</evidence>
<dbReference type="SUPFAM" id="SSF100950">
    <property type="entry name" value="NagB/RpiA/CoA transferase-like"/>
    <property type="match status" value="1"/>
</dbReference>
<dbReference type="InterPro" id="IPR036388">
    <property type="entry name" value="WH-like_DNA-bd_sf"/>
</dbReference>
<comment type="caution">
    <text evidence="5">The sequence shown here is derived from an EMBL/GenBank/DDBJ whole genome shotgun (WGS) entry which is preliminary data.</text>
</comment>
<evidence type="ECO:0000313" key="5">
    <source>
        <dbReference type="EMBL" id="PLT52548.1"/>
    </source>
</evidence>
<dbReference type="Gene3D" id="1.10.10.10">
    <property type="entry name" value="Winged helix-like DNA-binding domain superfamily/Winged helix DNA-binding domain"/>
    <property type="match status" value="1"/>
</dbReference>
<sequence>MSRSKLNRLDKIKKMLIAQTGISIKEFSASLNVSEITIRRDLNLLEEQGFIRLVNGVAIYRMNENTPLYPEYNLSSECTVFQDKKERIGKKAASLIELNDVVAIDSGSTTAYLSQNLSYDTHMTVVASSMNVLIDVSKHHNCDIICSGGYLYPNTQMFYCPEGISMIKRTCINKAFISTAGISEKLNVTCIAPHEMDGKRALMESAQTKILLADSSKFGKIFPTAFSRIQDFDIIITDNELSEEWRTYIENANITLYCE</sequence>
<dbReference type="InterPro" id="IPR001034">
    <property type="entry name" value="DeoR_HTH"/>
</dbReference>
<evidence type="ECO:0000256" key="3">
    <source>
        <dbReference type="ARBA" id="ARBA00023163"/>
    </source>
</evidence>
<dbReference type="PROSITE" id="PS00894">
    <property type="entry name" value="HTH_DEOR_1"/>
    <property type="match status" value="1"/>
</dbReference>
<dbReference type="PRINTS" id="PR00037">
    <property type="entry name" value="HTHLACR"/>
</dbReference>
<name>A0A2N5NEJ9_MEDGN</name>
<dbReference type="InterPro" id="IPR014036">
    <property type="entry name" value="DeoR-like_C"/>
</dbReference>
<dbReference type="Gene3D" id="3.40.50.1360">
    <property type="match status" value="1"/>
</dbReference>
<dbReference type="InterPro" id="IPR036390">
    <property type="entry name" value="WH_DNA-bd_sf"/>
</dbReference>